<feature type="non-terminal residue" evidence="1">
    <location>
        <position position="1"/>
    </location>
</feature>
<organism evidence="1 2">
    <name type="scientific">Turnera subulata</name>
    <dbReference type="NCBI Taxonomy" id="218843"/>
    <lineage>
        <taxon>Eukaryota</taxon>
        <taxon>Viridiplantae</taxon>
        <taxon>Streptophyta</taxon>
        <taxon>Embryophyta</taxon>
        <taxon>Tracheophyta</taxon>
        <taxon>Spermatophyta</taxon>
        <taxon>Magnoliopsida</taxon>
        <taxon>eudicotyledons</taxon>
        <taxon>Gunneridae</taxon>
        <taxon>Pentapetalae</taxon>
        <taxon>rosids</taxon>
        <taxon>fabids</taxon>
        <taxon>Malpighiales</taxon>
        <taxon>Passifloraceae</taxon>
        <taxon>Turnera</taxon>
    </lineage>
</organism>
<dbReference type="AlphaFoldDB" id="A0A9Q0FZ65"/>
<keyword evidence="2" id="KW-1185">Reference proteome</keyword>
<protein>
    <submittedName>
        <fullName evidence="1">Uncharacterized protein</fullName>
    </submittedName>
</protein>
<dbReference type="EMBL" id="JAKUCV010003328">
    <property type="protein sequence ID" value="KAJ4839409.1"/>
    <property type="molecule type" value="Genomic_DNA"/>
</dbReference>
<dbReference type="Proteomes" id="UP001141552">
    <property type="component" value="Unassembled WGS sequence"/>
</dbReference>
<evidence type="ECO:0000313" key="2">
    <source>
        <dbReference type="Proteomes" id="UP001141552"/>
    </source>
</evidence>
<reference evidence="1" key="1">
    <citation type="submission" date="2022-02" db="EMBL/GenBank/DDBJ databases">
        <authorList>
            <person name="Henning P.M."/>
            <person name="McCubbin A.G."/>
            <person name="Shore J.S."/>
        </authorList>
    </citation>
    <scope>NUCLEOTIDE SEQUENCE</scope>
    <source>
        <strain evidence="1">F60SS</strain>
        <tissue evidence="1">Leaves</tissue>
    </source>
</reference>
<sequence length="46" mass="5076">MEPTAGMEPTVGIEPIAGYHKLHSMTKSYLYMMGPKATDKGLHNLQ</sequence>
<reference evidence="1" key="2">
    <citation type="journal article" date="2023" name="Plants (Basel)">
        <title>Annotation of the Turnera subulata (Passifloraceae) Draft Genome Reveals the S-Locus Evolved after the Divergence of Turneroideae from Passifloroideae in a Stepwise Manner.</title>
        <authorList>
            <person name="Henning P.M."/>
            <person name="Roalson E.H."/>
            <person name="Mir W."/>
            <person name="McCubbin A.G."/>
            <person name="Shore J.S."/>
        </authorList>
    </citation>
    <scope>NUCLEOTIDE SEQUENCE</scope>
    <source>
        <strain evidence="1">F60SS</strain>
    </source>
</reference>
<name>A0A9Q0FZ65_9ROSI</name>
<evidence type="ECO:0000313" key="1">
    <source>
        <dbReference type="EMBL" id="KAJ4839409.1"/>
    </source>
</evidence>
<proteinExistence type="predicted"/>
<comment type="caution">
    <text evidence="1">The sequence shown here is derived from an EMBL/GenBank/DDBJ whole genome shotgun (WGS) entry which is preliminary data.</text>
</comment>
<gene>
    <name evidence="1" type="ORF">Tsubulata_016864</name>
</gene>
<accession>A0A9Q0FZ65</accession>